<protein>
    <submittedName>
        <fullName evidence="1">Uncharacterized protein</fullName>
    </submittedName>
</protein>
<dbReference type="SUPFAM" id="SSF54523">
    <property type="entry name" value="Pili subunits"/>
    <property type="match status" value="1"/>
</dbReference>
<evidence type="ECO:0000313" key="2">
    <source>
        <dbReference type="Proteomes" id="UP000321577"/>
    </source>
</evidence>
<comment type="caution">
    <text evidence="1">The sequence shown here is derived from an EMBL/GenBank/DDBJ whole genome shotgun (WGS) entry which is preliminary data.</text>
</comment>
<gene>
    <name evidence="1" type="ORF">BGE01nite_54310</name>
</gene>
<dbReference type="EMBL" id="BKAG01000073">
    <property type="protein sequence ID" value="GEP46140.1"/>
    <property type="molecule type" value="Genomic_DNA"/>
</dbReference>
<dbReference type="Gene3D" id="3.30.700.10">
    <property type="entry name" value="Glycoprotein, Type 4 Pilin"/>
    <property type="match status" value="1"/>
</dbReference>
<accession>A0A512MHD4</accession>
<sequence>MELLIVIAIIGLMANMIIFAWSGHYSEVNAIKDRRNAQTIASLASTASVAGASFVVAGDIPATVDNLAQGTTPTSGVFRNREFKLPPMGTQEITGALNYLQWSGSDLIYKR</sequence>
<keyword evidence="2" id="KW-1185">Reference proteome</keyword>
<dbReference type="Proteomes" id="UP000321577">
    <property type="component" value="Unassembled WGS sequence"/>
</dbReference>
<reference evidence="1 2" key="1">
    <citation type="submission" date="2019-07" db="EMBL/GenBank/DDBJ databases">
        <title>Whole genome shotgun sequence of Brevifollis gellanilyticus NBRC 108608.</title>
        <authorList>
            <person name="Hosoyama A."/>
            <person name="Uohara A."/>
            <person name="Ohji S."/>
            <person name="Ichikawa N."/>
        </authorList>
    </citation>
    <scope>NUCLEOTIDE SEQUENCE [LARGE SCALE GENOMIC DNA]</scope>
    <source>
        <strain evidence="1 2">NBRC 108608</strain>
    </source>
</reference>
<evidence type="ECO:0000313" key="1">
    <source>
        <dbReference type="EMBL" id="GEP46140.1"/>
    </source>
</evidence>
<organism evidence="1 2">
    <name type="scientific">Brevifollis gellanilyticus</name>
    <dbReference type="NCBI Taxonomy" id="748831"/>
    <lineage>
        <taxon>Bacteria</taxon>
        <taxon>Pseudomonadati</taxon>
        <taxon>Verrucomicrobiota</taxon>
        <taxon>Verrucomicrobiia</taxon>
        <taxon>Verrucomicrobiales</taxon>
        <taxon>Verrucomicrobiaceae</taxon>
    </lineage>
</organism>
<dbReference type="InterPro" id="IPR045584">
    <property type="entry name" value="Pilin-like"/>
</dbReference>
<dbReference type="AlphaFoldDB" id="A0A512MHD4"/>
<proteinExistence type="predicted"/>
<name>A0A512MHD4_9BACT</name>